<feature type="domain" description="HTH tetR-type" evidence="6">
    <location>
        <begin position="13"/>
        <end position="73"/>
    </location>
</feature>
<feature type="DNA-binding region" description="H-T-H motif" evidence="5">
    <location>
        <begin position="36"/>
        <end position="55"/>
    </location>
</feature>
<evidence type="ECO:0000256" key="2">
    <source>
        <dbReference type="ARBA" id="ARBA00023015"/>
    </source>
</evidence>
<evidence type="ECO:0000256" key="4">
    <source>
        <dbReference type="ARBA" id="ARBA00023163"/>
    </source>
</evidence>
<reference evidence="7 9" key="1">
    <citation type="journal article" date="2017" name="Elife">
        <title>Extensive horizontal gene transfer in cheese-associated bacteria.</title>
        <authorList>
            <person name="Bonham K.S."/>
            <person name="Wolfe B.E."/>
            <person name="Dutton R.J."/>
        </authorList>
    </citation>
    <scope>NUCLEOTIDE SEQUENCE [LARGE SCALE GENOMIC DNA]</scope>
    <source>
        <strain evidence="7 9">947_7</strain>
    </source>
</reference>
<gene>
    <name evidence="7" type="ORF">CIK64_01695</name>
    <name evidence="8" type="ORF">EB834_09530</name>
</gene>
<dbReference type="InterPro" id="IPR009057">
    <property type="entry name" value="Homeodomain-like_sf"/>
</dbReference>
<name>A0A2A3ZA16_BREAU</name>
<dbReference type="AlphaFoldDB" id="A0A2A3ZA16"/>
<keyword evidence="4" id="KW-0804">Transcription</keyword>
<evidence type="ECO:0000256" key="5">
    <source>
        <dbReference type="PROSITE-ProRule" id="PRU00335"/>
    </source>
</evidence>
<dbReference type="Pfam" id="PF13977">
    <property type="entry name" value="TetR_C_6"/>
    <property type="match status" value="1"/>
</dbReference>
<dbReference type="InterPro" id="IPR001647">
    <property type="entry name" value="HTH_TetR"/>
</dbReference>
<comment type="caution">
    <text evidence="7">The sequence shown here is derived from an EMBL/GenBank/DDBJ whole genome shotgun (WGS) entry which is preliminary data.</text>
</comment>
<keyword evidence="1" id="KW-0678">Repressor</keyword>
<dbReference type="RefSeq" id="WP_096161552.1">
    <property type="nucleotide sequence ID" value="NZ_JABUXY010000001.1"/>
</dbReference>
<sequence>MNDADEQSGPIISESAQRLIDTMIDLVSEGGFEALSVRTVATRTGVSIGAVQHHFPTKSQMLIGAMREVSRRETKRFEQATADESPTSRRRALLDMLLPSNPDDPAARVWLQLSARASVDAAVREINSTIWSRLRTELADALRPQIAQPEEAMLRATELLALCDGLTVAILAEDGTVTPQIARTIVEGHIARLLPPAN</sequence>
<evidence type="ECO:0000256" key="1">
    <source>
        <dbReference type="ARBA" id="ARBA00022491"/>
    </source>
</evidence>
<dbReference type="Proteomes" id="UP000217564">
    <property type="component" value="Unassembled WGS sequence"/>
</dbReference>
<dbReference type="PANTHER" id="PTHR30055:SF228">
    <property type="entry name" value="TRANSCRIPTIONAL REGULATOR-RELATED"/>
    <property type="match status" value="1"/>
</dbReference>
<dbReference type="PANTHER" id="PTHR30055">
    <property type="entry name" value="HTH-TYPE TRANSCRIPTIONAL REGULATOR RUTR"/>
    <property type="match status" value="1"/>
</dbReference>
<evidence type="ECO:0000313" key="9">
    <source>
        <dbReference type="Proteomes" id="UP000217564"/>
    </source>
</evidence>
<evidence type="ECO:0000256" key="3">
    <source>
        <dbReference type="ARBA" id="ARBA00023125"/>
    </source>
</evidence>
<dbReference type="Proteomes" id="UP000297736">
    <property type="component" value="Unassembled WGS sequence"/>
</dbReference>
<dbReference type="GO" id="GO:0000976">
    <property type="term" value="F:transcription cis-regulatory region binding"/>
    <property type="evidence" value="ECO:0007669"/>
    <property type="project" value="TreeGrafter"/>
</dbReference>
<keyword evidence="2" id="KW-0805">Transcription regulation</keyword>
<dbReference type="InterPro" id="IPR039538">
    <property type="entry name" value="BetI_C"/>
</dbReference>
<proteinExistence type="predicted"/>
<dbReference type="InterPro" id="IPR036271">
    <property type="entry name" value="Tet_transcr_reg_TetR-rel_C_sf"/>
</dbReference>
<protein>
    <submittedName>
        <fullName evidence="8">TetR family transcriptional regulator</fullName>
    </submittedName>
</protein>
<evidence type="ECO:0000313" key="10">
    <source>
        <dbReference type="Proteomes" id="UP000297736"/>
    </source>
</evidence>
<reference evidence="8 10" key="2">
    <citation type="submission" date="2018-10" db="EMBL/GenBank/DDBJ databases">
        <title>Brevibacterium genomes from Austrain hard cheese rinds.</title>
        <authorList>
            <person name="Anast J.M."/>
            <person name="Dzieciol M."/>
            <person name="Schultz D.L."/>
            <person name="Mann E."/>
            <person name="Wagner M."/>
            <person name="Schmitz-Esser S."/>
        </authorList>
    </citation>
    <scope>NUCLEOTIDE SEQUENCE [LARGE SCALE GENOMIC DNA]</scope>
    <source>
        <strain evidence="8 10">L261</strain>
    </source>
</reference>
<dbReference type="SUPFAM" id="SSF46689">
    <property type="entry name" value="Homeodomain-like"/>
    <property type="match status" value="1"/>
</dbReference>
<evidence type="ECO:0000313" key="7">
    <source>
        <dbReference type="EMBL" id="PCC48426.1"/>
    </source>
</evidence>
<dbReference type="EMBL" id="NRGP01000002">
    <property type="protein sequence ID" value="PCC48426.1"/>
    <property type="molecule type" value="Genomic_DNA"/>
</dbReference>
<dbReference type="PRINTS" id="PR00455">
    <property type="entry name" value="HTHTETR"/>
</dbReference>
<accession>A0A2A3ZA16</accession>
<dbReference type="PROSITE" id="PS50977">
    <property type="entry name" value="HTH_TETR_2"/>
    <property type="match status" value="1"/>
</dbReference>
<dbReference type="Gene3D" id="1.10.357.10">
    <property type="entry name" value="Tetracycline Repressor, domain 2"/>
    <property type="match status" value="1"/>
</dbReference>
<dbReference type="GO" id="GO:0003700">
    <property type="term" value="F:DNA-binding transcription factor activity"/>
    <property type="evidence" value="ECO:0007669"/>
    <property type="project" value="TreeGrafter"/>
</dbReference>
<dbReference type="SUPFAM" id="SSF48498">
    <property type="entry name" value="Tetracyclin repressor-like, C-terminal domain"/>
    <property type="match status" value="1"/>
</dbReference>
<dbReference type="InterPro" id="IPR050109">
    <property type="entry name" value="HTH-type_TetR-like_transc_reg"/>
</dbReference>
<evidence type="ECO:0000259" key="6">
    <source>
        <dbReference type="PROSITE" id="PS50977"/>
    </source>
</evidence>
<dbReference type="EMBL" id="RHFF01000008">
    <property type="protein sequence ID" value="TGD38790.1"/>
    <property type="molecule type" value="Genomic_DNA"/>
</dbReference>
<keyword evidence="3 5" id="KW-0238">DNA-binding</keyword>
<evidence type="ECO:0000313" key="8">
    <source>
        <dbReference type="EMBL" id="TGD38790.1"/>
    </source>
</evidence>
<dbReference type="Pfam" id="PF00440">
    <property type="entry name" value="TetR_N"/>
    <property type="match status" value="1"/>
</dbReference>
<organism evidence="7 9">
    <name type="scientific">Brevibacterium aurantiacum</name>
    <dbReference type="NCBI Taxonomy" id="273384"/>
    <lineage>
        <taxon>Bacteria</taxon>
        <taxon>Bacillati</taxon>
        <taxon>Actinomycetota</taxon>
        <taxon>Actinomycetes</taxon>
        <taxon>Micrococcales</taxon>
        <taxon>Brevibacteriaceae</taxon>
        <taxon>Brevibacterium</taxon>
    </lineage>
</organism>